<dbReference type="Proteomes" id="UP000319837">
    <property type="component" value="Unassembled WGS sequence"/>
</dbReference>
<accession>A0A553SNF6</accession>
<protein>
    <submittedName>
        <fullName evidence="1">Uncharacterized protein</fullName>
    </submittedName>
</protein>
<proteinExistence type="predicted"/>
<evidence type="ECO:0000313" key="2">
    <source>
        <dbReference type="Proteomes" id="UP000319837"/>
    </source>
</evidence>
<evidence type="ECO:0000313" key="1">
    <source>
        <dbReference type="EMBL" id="TRZ38525.1"/>
    </source>
</evidence>
<name>A0A553SNF6_NIACI</name>
<organism evidence="1 2">
    <name type="scientific">Niallia circulans</name>
    <name type="common">Bacillus circulans</name>
    <dbReference type="NCBI Taxonomy" id="1397"/>
    <lineage>
        <taxon>Bacteria</taxon>
        <taxon>Bacillati</taxon>
        <taxon>Bacillota</taxon>
        <taxon>Bacilli</taxon>
        <taxon>Bacillales</taxon>
        <taxon>Bacillaceae</taxon>
        <taxon>Niallia</taxon>
    </lineage>
</organism>
<dbReference type="EMBL" id="RIBP01000004">
    <property type="protein sequence ID" value="TRZ38525.1"/>
    <property type="molecule type" value="Genomic_DNA"/>
</dbReference>
<dbReference type="RefSeq" id="WP_185766777.1">
    <property type="nucleotide sequence ID" value="NZ_RIBP01000004.1"/>
</dbReference>
<sequence length="102" mass="11181">MSTHQISPFGSIDFGATGTKAKLQNASFLLATMKGTCFMNREAGWLPPIDELSEASKVQYTADVVELLQNNIEGLTVEEVTFQEDSENASIYPFVKVVFDNG</sequence>
<reference evidence="2" key="1">
    <citation type="submission" date="2018-10" db="EMBL/GenBank/DDBJ databases">
        <title>FDA dAtabase for Regulatory Grade micrObial Sequences (FDA-ARGOS): Supporting development and validation of Infectious Disease Dx tests.</title>
        <authorList>
            <person name="Minogue T."/>
            <person name="Wolcott M."/>
            <person name="Wasieloski L."/>
            <person name="Aguilar W."/>
            <person name="Moore D."/>
            <person name="Tallon L."/>
            <person name="Sadzewicz L."/>
            <person name="Sengamalay N."/>
            <person name="Ott S."/>
            <person name="Godinez A."/>
            <person name="Nagaraj S."/>
            <person name="Vavikolanu K."/>
            <person name="Vyas G."/>
            <person name="Nadendla S."/>
            <person name="George J."/>
            <person name="Sichtig H."/>
        </authorList>
    </citation>
    <scope>NUCLEOTIDE SEQUENCE [LARGE SCALE GENOMIC DNA]</scope>
    <source>
        <strain evidence="2">FDAARGOS_343</strain>
    </source>
</reference>
<dbReference type="AlphaFoldDB" id="A0A553SNF6"/>
<gene>
    <name evidence="1" type="ORF">CEQ21_24375</name>
</gene>
<comment type="caution">
    <text evidence="1">The sequence shown here is derived from an EMBL/GenBank/DDBJ whole genome shotgun (WGS) entry which is preliminary data.</text>
</comment>